<dbReference type="Pfam" id="PF16990">
    <property type="entry name" value="CBM_35"/>
    <property type="match status" value="1"/>
</dbReference>
<dbReference type="NCBIfam" id="TIGR04183">
    <property type="entry name" value="Por_Secre_tail"/>
    <property type="match status" value="1"/>
</dbReference>
<protein>
    <submittedName>
        <fullName evidence="7">Endo-1,4-beta-xylanase</fullName>
    </submittedName>
</protein>
<feature type="domain" description="GH10" evidence="6">
    <location>
        <begin position="43"/>
        <end position="315"/>
    </location>
</feature>
<evidence type="ECO:0000313" key="8">
    <source>
        <dbReference type="Proteomes" id="UP001610063"/>
    </source>
</evidence>
<dbReference type="PROSITE" id="PS51760">
    <property type="entry name" value="GH10_2"/>
    <property type="match status" value="1"/>
</dbReference>
<dbReference type="InterPro" id="IPR017853">
    <property type="entry name" value="GH"/>
</dbReference>
<dbReference type="SMART" id="SM00633">
    <property type="entry name" value="Glyco_10"/>
    <property type="match status" value="1"/>
</dbReference>
<dbReference type="RefSeq" id="WP_395419167.1">
    <property type="nucleotide sequence ID" value="NZ_JBIPKE010000020.1"/>
</dbReference>
<dbReference type="PANTHER" id="PTHR31490">
    <property type="entry name" value="GLYCOSYL HYDROLASE"/>
    <property type="match status" value="1"/>
</dbReference>
<accession>A0ABW7NDT8</accession>
<feature type="chain" id="PRO_5045930971" evidence="4">
    <location>
        <begin position="29"/>
        <end position="658"/>
    </location>
</feature>
<dbReference type="PANTHER" id="PTHR31490:SF1">
    <property type="entry name" value="ENDO-1,4-BETA-XYLANASE 1"/>
    <property type="match status" value="1"/>
</dbReference>
<dbReference type="Pfam" id="PF18962">
    <property type="entry name" value="Por_Secre_tail"/>
    <property type="match status" value="1"/>
</dbReference>
<evidence type="ECO:0000256" key="4">
    <source>
        <dbReference type="SAM" id="SignalP"/>
    </source>
</evidence>
<reference evidence="7 8" key="1">
    <citation type="journal article" date="2013" name="Int. J. Syst. Evol. Microbiol.">
        <title>Marinoscillum luteum sp. nov., isolated from marine sediment.</title>
        <authorList>
            <person name="Cha I.T."/>
            <person name="Park S.J."/>
            <person name="Kim S.J."/>
            <person name="Kim J.G."/>
            <person name="Jung M.Y."/>
            <person name="Shin K.S."/>
            <person name="Kwon K.K."/>
            <person name="Yang S.H."/>
            <person name="Seo Y.S."/>
            <person name="Rhee S.K."/>
        </authorList>
    </citation>
    <scope>NUCLEOTIDE SEQUENCE [LARGE SCALE GENOMIC DNA]</scope>
    <source>
        <strain evidence="7 8">KCTC 23939</strain>
    </source>
</reference>
<dbReference type="InterPro" id="IPR044846">
    <property type="entry name" value="GH10"/>
</dbReference>
<dbReference type="Proteomes" id="UP001610063">
    <property type="component" value="Unassembled WGS sequence"/>
</dbReference>
<keyword evidence="3" id="KW-0624">Polysaccharide degradation</keyword>
<dbReference type="InterPro" id="IPR001000">
    <property type="entry name" value="GH10_dom"/>
</dbReference>
<evidence type="ECO:0000256" key="2">
    <source>
        <dbReference type="ARBA" id="ARBA00023277"/>
    </source>
</evidence>
<keyword evidence="4" id="KW-0732">Signal</keyword>
<dbReference type="InterPro" id="IPR008979">
    <property type="entry name" value="Galactose-bd-like_sf"/>
</dbReference>
<evidence type="ECO:0000256" key="1">
    <source>
        <dbReference type="ARBA" id="ARBA00022801"/>
    </source>
</evidence>
<dbReference type="SUPFAM" id="SSF51445">
    <property type="entry name" value="(Trans)glycosidases"/>
    <property type="match status" value="1"/>
</dbReference>
<keyword evidence="8" id="KW-1185">Reference proteome</keyword>
<dbReference type="EMBL" id="JBIPKE010000020">
    <property type="protein sequence ID" value="MFH6985763.1"/>
    <property type="molecule type" value="Genomic_DNA"/>
</dbReference>
<evidence type="ECO:0000259" key="6">
    <source>
        <dbReference type="PROSITE" id="PS51760"/>
    </source>
</evidence>
<dbReference type="Gene3D" id="3.20.20.80">
    <property type="entry name" value="Glycosidases"/>
    <property type="match status" value="1"/>
</dbReference>
<dbReference type="Gene3D" id="2.60.120.260">
    <property type="entry name" value="Galactose-binding domain-like"/>
    <property type="match status" value="1"/>
</dbReference>
<evidence type="ECO:0000256" key="3">
    <source>
        <dbReference type="ARBA" id="ARBA00023326"/>
    </source>
</evidence>
<comment type="caution">
    <text evidence="7">The sequence shown here is derived from an EMBL/GenBank/DDBJ whole genome shotgun (WGS) entry which is preliminary data.</text>
</comment>
<proteinExistence type="predicted"/>
<dbReference type="SUPFAM" id="SSF49785">
    <property type="entry name" value="Galactose-binding domain-like"/>
    <property type="match status" value="1"/>
</dbReference>
<organism evidence="7 8">
    <name type="scientific">Marinoscillum luteum</name>
    <dbReference type="NCBI Taxonomy" id="861051"/>
    <lineage>
        <taxon>Bacteria</taxon>
        <taxon>Pseudomonadati</taxon>
        <taxon>Bacteroidota</taxon>
        <taxon>Cytophagia</taxon>
        <taxon>Cytophagales</taxon>
        <taxon>Reichenbachiellaceae</taxon>
        <taxon>Marinoscillum</taxon>
    </lineage>
</organism>
<feature type="domain" description="CBM6" evidence="5">
    <location>
        <begin position="438"/>
        <end position="559"/>
    </location>
</feature>
<name>A0ABW7NDT8_9BACT</name>
<dbReference type="InterPro" id="IPR005084">
    <property type="entry name" value="CBM6"/>
</dbReference>
<feature type="signal peptide" evidence="4">
    <location>
        <begin position="1"/>
        <end position="28"/>
    </location>
</feature>
<evidence type="ECO:0000259" key="5">
    <source>
        <dbReference type="PROSITE" id="PS51175"/>
    </source>
</evidence>
<sequence>MKKVNLQINLLVSMALLLVSALQVPAIAQMASGEPKFVGNIFRSEVPASFNTYWNQITPENSGKWETVEGVRDVMNWTDLDLAYNHAQANGFIFKQHTFVWGMQEPSWIAGLTPAEQAAEVEEWIQAYAARYPNTDMIDVVNEPLHVIPSFSNAIGGSGSTGWDWVVWSFQKARQYCPNAQLILNDYGILGKRKATGDYIKIINILKAQNLIDGIGVQAHGLEFGQNSAILSSLNDLAATGLPIYISELELDFADDNEQLSRYQSLFPLLYEHPGVAGVTLWGYIAGQHWKPNAYLLGEVNSLGSNTVSTTFQDYTFTGSGDIQVHLTNDDVDNTNDLEVDYVILDGVTYQAEDMEINTGVWQDNSCGGSFSQVMNCNGYIQFPGATQNVTVRARGVNGTESMEVQAVDMSVERPALQWLVNDYFGSGSGGGTGGSGVAAEAEDGVLSGTAVATTRSGYSGTGYVTGFDNAGDDVVITVNLSQAGNFPLDLTYAADGTVKLSVAVNGALIRKNFAFASSSSFTTTGFTADFTAGTNTIRVYVDNGPSGGPLDLDKIKVQDGSTGARTAPQKSIVKSDASFSVFPNPSPDGRFSLRLPDAQTSQPLDMTIYSLQGKIVYSEKLDASLLTTEVNASLPKGMYLLRLRNSEIKYESKLLVK</sequence>
<keyword evidence="2" id="KW-0119">Carbohydrate metabolism</keyword>
<dbReference type="Pfam" id="PF00331">
    <property type="entry name" value="Glyco_hydro_10"/>
    <property type="match status" value="1"/>
</dbReference>
<evidence type="ECO:0000313" key="7">
    <source>
        <dbReference type="EMBL" id="MFH6985763.1"/>
    </source>
</evidence>
<gene>
    <name evidence="7" type="ORF">ACHKAR_20080</name>
</gene>
<keyword evidence="1" id="KW-0378">Hydrolase</keyword>
<dbReference type="InterPro" id="IPR026444">
    <property type="entry name" value="Secre_tail"/>
</dbReference>
<dbReference type="PROSITE" id="PS51175">
    <property type="entry name" value="CBM6"/>
    <property type="match status" value="1"/>
</dbReference>